<dbReference type="EMBL" id="JARBJD010000156">
    <property type="protein sequence ID" value="KAK2949418.1"/>
    <property type="molecule type" value="Genomic_DNA"/>
</dbReference>
<keyword evidence="5" id="KW-0966">Cell projection</keyword>
<dbReference type="InterPro" id="IPR043016">
    <property type="entry name" value="IFT81_N_sf"/>
</dbReference>
<dbReference type="PANTHER" id="PTHR15614:SF2">
    <property type="entry name" value="INTRAFLAGELLAR TRANSPORT PROTEIN 81 HOMOLOG"/>
    <property type="match status" value="1"/>
</dbReference>
<accession>A0ABQ9XA50</accession>
<evidence type="ECO:0000256" key="4">
    <source>
        <dbReference type="ARBA" id="ARBA00023069"/>
    </source>
</evidence>
<evidence type="ECO:0000313" key="11">
    <source>
        <dbReference type="Proteomes" id="UP001281761"/>
    </source>
</evidence>
<comment type="similarity">
    <text evidence="6">Belongs to the IFT81 family.</text>
</comment>
<evidence type="ECO:0000313" key="10">
    <source>
        <dbReference type="EMBL" id="KAK2949418.1"/>
    </source>
</evidence>
<evidence type="ECO:0000256" key="2">
    <source>
        <dbReference type="ARBA" id="ARBA00022794"/>
    </source>
</evidence>
<dbReference type="PANTHER" id="PTHR15614">
    <property type="entry name" value="INTRAFLAGELLAR TRANSPORT PROTEIN 81 HOMOLOG"/>
    <property type="match status" value="1"/>
</dbReference>
<dbReference type="Gene3D" id="1.10.418.70">
    <property type="entry name" value="Intraflagellar transport protein 81, N-terminal domain"/>
    <property type="match status" value="1"/>
</dbReference>
<evidence type="ECO:0000256" key="7">
    <source>
        <dbReference type="SAM" id="Coils"/>
    </source>
</evidence>
<proteinExistence type="inferred from homology"/>
<evidence type="ECO:0000256" key="8">
    <source>
        <dbReference type="SAM" id="MobiDB-lite"/>
    </source>
</evidence>
<dbReference type="Proteomes" id="UP001281761">
    <property type="component" value="Unassembled WGS sequence"/>
</dbReference>
<feature type="compositionally biased region" description="Polar residues" evidence="8">
    <location>
        <begin position="647"/>
        <end position="672"/>
    </location>
</feature>
<evidence type="ECO:0000259" key="9">
    <source>
        <dbReference type="Pfam" id="PF18383"/>
    </source>
</evidence>
<feature type="region of interest" description="Disordered" evidence="8">
    <location>
        <begin position="647"/>
        <end position="704"/>
    </location>
</feature>
<sequence>MNLSKIASRLNEPPFNRRISPVELDGQTDEQWLQLLVDICSVLGPEHKQDFHGGSEDDNVSAVAEFLLQTLAYKPDVDVDEFPSLLQSDRQMIQQTVQWLLANVDKHQRRVYLAKYLLKIKIPEYAFSQDPYLVELNQKYHEAMESFKEQHKAHTEATRDLPDLEPLQDELDELQREADALSDQVENMQRKVGTIPQVSRLLDVERDYREASAELSKNENRYEEQLYLTKQAEAQNKKLSQKVSVPVTDASSLLNSLQENVNELAQEVRTTFPNTLQEQESKLEELSSLLLMSHSDVKKKEEEYRREIEAIKMEISSLSETKPRKTEDMSGMDGYRMQALGVEKKRQEAHLEMERKKEEMNRLKKEIEGRRSRISPSKGAGTGMEEEFDALRARVREKALTHKAQKTQLDEIRGENSVLKRTSELLQERDSNVGELLDRLEEERGIKGHRGMTDMLVEVSKQKQEMDKQKEQLLTEHTRVVSEIQRTIADKKNILKPKTEELKALRKRNVDIKQERDQKKQKYDSVVVQLEGEQATTKQKVMELRKEMQALESELFELKLKGELLTIKKAKAGHDEQIQVVKEGTLRDAYTAKEKELRTQQQRLRETKKTVDQRFSQGMKQSELFRSVAALFKMKADVDASIRVATRKSNTASPRTFTDTSNRSNPSGSPGRQVSFPMMDDDADLLSGYGGGGQVDRMVLNGSD</sequence>
<feature type="domain" description="IFT81 calponin homology" evidence="9">
    <location>
        <begin position="2"/>
        <end position="120"/>
    </location>
</feature>
<name>A0ABQ9XA50_9EUKA</name>
<gene>
    <name evidence="10" type="ORF">BLNAU_15613</name>
</gene>
<keyword evidence="2" id="KW-0970">Cilium biogenesis/degradation</keyword>
<dbReference type="InterPro" id="IPR041146">
    <property type="entry name" value="IFT81_CH"/>
</dbReference>
<dbReference type="InterPro" id="IPR029600">
    <property type="entry name" value="IFT81"/>
</dbReference>
<comment type="caution">
    <text evidence="10">The sequence shown here is derived from an EMBL/GenBank/DDBJ whole genome shotgun (WGS) entry which is preliminary data.</text>
</comment>
<comment type="subcellular location">
    <subcellularLocation>
        <location evidence="1">Cell projection</location>
        <location evidence="1">Cilium</location>
    </subcellularLocation>
</comment>
<feature type="compositionally biased region" description="Basic and acidic residues" evidence="8">
    <location>
        <begin position="353"/>
        <end position="371"/>
    </location>
</feature>
<evidence type="ECO:0000256" key="1">
    <source>
        <dbReference type="ARBA" id="ARBA00004138"/>
    </source>
</evidence>
<feature type="coiled-coil region" evidence="7">
    <location>
        <begin position="502"/>
        <end position="561"/>
    </location>
</feature>
<keyword evidence="11" id="KW-1185">Reference proteome</keyword>
<feature type="region of interest" description="Disordered" evidence="8">
    <location>
        <begin position="353"/>
        <end position="384"/>
    </location>
</feature>
<organism evidence="10 11">
    <name type="scientific">Blattamonas nauphoetae</name>
    <dbReference type="NCBI Taxonomy" id="2049346"/>
    <lineage>
        <taxon>Eukaryota</taxon>
        <taxon>Metamonada</taxon>
        <taxon>Preaxostyla</taxon>
        <taxon>Oxymonadida</taxon>
        <taxon>Blattamonas</taxon>
    </lineage>
</organism>
<reference evidence="10 11" key="1">
    <citation type="journal article" date="2022" name="bioRxiv">
        <title>Genomics of Preaxostyla Flagellates Illuminates Evolutionary Transitions and the Path Towards Mitochondrial Loss.</title>
        <authorList>
            <person name="Novak L.V.F."/>
            <person name="Treitli S.C."/>
            <person name="Pyrih J."/>
            <person name="Halakuc P."/>
            <person name="Pipaliya S.V."/>
            <person name="Vacek V."/>
            <person name="Brzon O."/>
            <person name="Soukal P."/>
            <person name="Eme L."/>
            <person name="Dacks J.B."/>
            <person name="Karnkowska A."/>
            <person name="Elias M."/>
            <person name="Hampl V."/>
        </authorList>
    </citation>
    <scope>NUCLEOTIDE SEQUENCE [LARGE SCALE GENOMIC DNA]</scope>
    <source>
        <strain evidence="10">NAU3</strain>
        <tissue evidence="10">Gut</tissue>
    </source>
</reference>
<feature type="coiled-coil region" evidence="7">
    <location>
        <begin position="164"/>
        <end position="221"/>
    </location>
</feature>
<feature type="coiled-coil region" evidence="7">
    <location>
        <begin position="409"/>
        <end position="476"/>
    </location>
</feature>
<evidence type="ECO:0000256" key="3">
    <source>
        <dbReference type="ARBA" id="ARBA00023054"/>
    </source>
</evidence>
<keyword evidence="4" id="KW-0969">Cilium</keyword>
<evidence type="ECO:0000256" key="5">
    <source>
        <dbReference type="ARBA" id="ARBA00023273"/>
    </source>
</evidence>
<keyword evidence="3 7" id="KW-0175">Coiled coil</keyword>
<dbReference type="Pfam" id="PF18383">
    <property type="entry name" value="IFT81_CH"/>
    <property type="match status" value="1"/>
</dbReference>
<evidence type="ECO:0000256" key="6">
    <source>
        <dbReference type="ARBA" id="ARBA00043983"/>
    </source>
</evidence>
<protein>
    <submittedName>
        <fullName evidence="10">Intraflagellar transport protein 81 like protein</fullName>
    </submittedName>
</protein>